<dbReference type="RefSeq" id="WP_154554770.1">
    <property type="nucleotide sequence ID" value="NZ_VUNA01000016.1"/>
</dbReference>
<dbReference type="InterPro" id="IPR036259">
    <property type="entry name" value="MFS_trans_sf"/>
</dbReference>
<gene>
    <name evidence="2" type="ORF">FYJ65_07820</name>
</gene>
<proteinExistence type="predicted"/>
<accession>A0A6N7XMN6</accession>
<keyword evidence="1" id="KW-1133">Transmembrane helix</keyword>
<feature type="transmembrane region" description="Helical" evidence="1">
    <location>
        <begin position="78"/>
        <end position="95"/>
    </location>
</feature>
<evidence type="ECO:0000313" key="3">
    <source>
        <dbReference type="Proteomes" id="UP000469424"/>
    </source>
</evidence>
<feature type="transmembrane region" description="Helical" evidence="1">
    <location>
        <begin position="209"/>
        <end position="226"/>
    </location>
</feature>
<dbReference type="Gene3D" id="1.20.1250.20">
    <property type="entry name" value="MFS general substrate transporter like domains"/>
    <property type="match status" value="1"/>
</dbReference>
<keyword evidence="3" id="KW-1185">Reference proteome</keyword>
<protein>
    <submittedName>
        <fullName evidence="2">MFS transporter</fullName>
    </submittedName>
</protein>
<feature type="transmembrane region" description="Helical" evidence="1">
    <location>
        <begin position="48"/>
        <end position="66"/>
    </location>
</feature>
<evidence type="ECO:0000313" key="2">
    <source>
        <dbReference type="EMBL" id="MST71209.1"/>
    </source>
</evidence>
<dbReference type="SUPFAM" id="SSF103473">
    <property type="entry name" value="MFS general substrate transporter"/>
    <property type="match status" value="1"/>
</dbReference>
<keyword evidence="1" id="KW-0812">Transmembrane</keyword>
<reference evidence="2 3" key="1">
    <citation type="submission" date="2019-08" db="EMBL/GenBank/DDBJ databases">
        <title>In-depth cultivation of the pig gut microbiome towards novel bacterial diversity and tailored functional studies.</title>
        <authorList>
            <person name="Wylensek D."/>
            <person name="Hitch T.C.A."/>
            <person name="Clavel T."/>
        </authorList>
    </citation>
    <scope>NUCLEOTIDE SEQUENCE [LARGE SCALE GENOMIC DNA]</scope>
    <source>
        <strain evidence="2 3">WCA-MUC-591-APC-4B</strain>
    </source>
</reference>
<feature type="transmembrane region" description="Helical" evidence="1">
    <location>
        <begin position="101"/>
        <end position="121"/>
    </location>
</feature>
<dbReference type="Proteomes" id="UP000469424">
    <property type="component" value="Unassembled WGS sequence"/>
</dbReference>
<dbReference type="EMBL" id="VUNA01000016">
    <property type="protein sequence ID" value="MST71209.1"/>
    <property type="molecule type" value="Genomic_DNA"/>
</dbReference>
<feature type="transmembrane region" description="Helical" evidence="1">
    <location>
        <begin position="176"/>
        <end position="197"/>
    </location>
</feature>
<dbReference type="AlphaFoldDB" id="A0A6N7XMN6"/>
<organism evidence="2 3">
    <name type="scientific">Mogibacterium kristiansenii</name>
    <dbReference type="NCBI Taxonomy" id="2606708"/>
    <lineage>
        <taxon>Bacteria</taxon>
        <taxon>Bacillati</taxon>
        <taxon>Bacillota</taxon>
        <taxon>Clostridia</taxon>
        <taxon>Peptostreptococcales</taxon>
        <taxon>Anaerovoracaceae</taxon>
        <taxon>Mogibacterium</taxon>
    </lineage>
</organism>
<name>A0A6N7XMN6_9FIRM</name>
<evidence type="ECO:0000256" key="1">
    <source>
        <dbReference type="SAM" id="Phobius"/>
    </source>
</evidence>
<feature type="transmembrane region" description="Helical" evidence="1">
    <location>
        <begin position="142"/>
        <end position="161"/>
    </location>
</feature>
<keyword evidence="1" id="KW-0472">Membrane</keyword>
<comment type="caution">
    <text evidence="2">The sequence shown here is derived from an EMBL/GenBank/DDBJ whole genome shotgun (WGS) entry which is preliminary data.</text>
</comment>
<sequence>MFLQEHRRWKLMVAILTLSLLTVMAGAAVAPALGVIQEYFSGESKMMVQLIISMPAVFIAVTNLFFEKLCRICKAKTLTLIGLGMYIVFGCGAGLFSNIYLVLVCRALVGVISIVPVALWMPNERIIEAGQQKKSTGVFRNYYPFIVGMFFLMVIFFNYPANFAMESSRLGTVSKAAIPVIMALGDVFGFLGGLAYPKLKTGLGRNTKVVAPLMFLVGYLLLRFWMRCRERCWGPS</sequence>